<dbReference type="EC" id="2.7.11.1" evidence="1"/>
<keyword evidence="1" id="KW-0418">Kinase</keyword>
<dbReference type="EMBL" id="QTSX02004486">
    <property type="protein sequence ID" value="KAJ9064371.1"/>
    <property type="molecule type" value="Genomic_DNA"/>
</dbReference>
<dbReference type="Proteomes" id="UP001165960">
    <property type="component" value="Unassembled WGS sequence"/>
</dbReference>
<organism evidence="1 2">
    <name type="scientific">Entomophthora muscae</name>
    <dbReference type="NCBI Taxonomy" id="34485"/>
    <lineage>
        <taxon>Eukaryota</taxon>
        <taxon>Fungi</taxon>
        <taxon>Fungi incertae sedis</taxon>
        <taxon>Zoopagomycota</taxon>
        <taxon>Entomophthoromycotina</taxon>
        <taxon>Entomophthoromycetes</taxon>
        <taxon>Entomophthorales</taxon>
        <taxon>Entomophthoraceae</taxon>
        <taxon>Entomophthora</taxon>
    </lineage>
</organism>
<evidence type="ECO:0000313" key="1">
    <source>
        <dbReference type="EMBL" id="KAJ9064371.1"/>
    </source>
</evidence>
<reference evidence="1" key="1">
    <citation type="submission" date="2022-04" db="EMBL/GenBank/DDBJ databases">
        <title>Genome of the entomopathogenic fungus Entomophthora muscae.</title>
        <authorList>
            <person name="Elya C."/>
            <person name="Lovett B.R."/>
            <person name="Lee E."/>
            <person name="Macias A.M."/>
            <person name="Hajek A.E."/>
            <person name="De Bivort B.L."/>
            <person name="Kasson M.T."/>
            <person name="De Fine Licht H.H."/>
            <person name="Stajich J.E."/>
        </authorList>
    </citation>
    <scope>NUCLEOTIDE SEQUENCE</scope>
    <source>
        <strain evidence="1">Berkeley</strain>
    </source>
</reference>
<comment type="caution">
    <text evidence="1">The sequence shown here is derived from an EMBL/GenBank/DDBJ whole genome shotgun (WGS) entry which is preliminary data.</text>
</comment>
<name>A0ACC2SQC4_9FUNG</name>
<evidence type="ECO:0000313" key="2">
    <source>
        <dbReference type="Proteomes" id="UP001165960"/>
    </source>
</evidence>
<keyword evidence="2" id="KW-1185">Reference proteome</keyword>
<accession>A0ACC2SQC4</accession>
<sequence>MDIHPRSNKMPGSKKSNSSVKRTSSYDSHKEPRPDDFESIESLDEEDLSDYRKGGYHHVQVGDLFKDGRYRVLRKLGWGHFSTVWLVFDEKLV</sequence>
<proteinExistence type="predicted"/>
<keyword evidence="1" id="KW-0723">Serine/threonine-protein kinase</keyword>
<gene>
    <name evidence="1" type="primary">SKY1_3</name>
    <name evidence="1" type="ORF">DSO57_1031434</name>
</gene>
<keyword evidence="1" id="KW-0808">Transferase</keyword>
<protein>
    <submittedName>
        <fullName evidence="1">Serine/threonine protein kinase, CMGC</fullName>
        <ecNumber evidence="1">2.7.11.1</ecNumber>
    </submittedName>
</protein>